<dbReference type="OrthoDB" id="677315at2759"/>
<comment type="subcellular location">
    <subcellularLocation>
        <location evidence="1">Nucleus</location>
    </subcellularLocation>
</comment>
<evidence type="ECO:0000313" key="5">
    <source>
        <dbReference type="Proteomes" id="UP000299102"/>
    </source>
</evidence>
<dbReference type="Proteomes" id="UP000299102">
    <property type="component" value="Unassembled WGS sequence"/>
</dbReference>
<sequence length="208" mass="23383">MSSSVSNKVFDASKSDRKRIPGLKITSIKTIKQPDPALVKKQEEDNLRAELHKDKMEVTSVRPPGYEVLLPVVCGREYCPRHILEDPTAPYKQCLHTYSNGERCPLPAPAPQNTVHDNRKDQGLCFEHACSYVGAATLRSAPAACHHSGNNTSPTAALCQLTRYRARLGFKELGRWWQESIQKDRFQRTRQAGTAGFARAFKHLQELL</sequence>
<dbReference type="GO" id="GO:0005634">
    <property type="term" value="C:nucleus"/>
    <property type="evidence" value="ECO:0007669"/>
    <property type="project" value="UniProtKB-SubCell"/>
</dbReference>
<dbReference type="AlphaFoldDB" id="A0A4C1T3L7"/>
<protein>
    <submittedName>
        <fullName evidence="4">KAT8 regulatory NSL complex subunit 2</fullName>
    </submittedName>
</protein>
<comment type="caution">
    <text evidence="4">The sequence shown here is derived from an EMBL/GenBank/DDBJ whole genome shotgun (WGS) entry which is preliminary data.</text>
</comment>
<dbReference type="EMBL" id="BGZK01004395">
    <property type="protein sequence ID" value="GBP08724.1"/>
    <property type="molecule type" value="Genomic_DNA"/>
</dbReference>
<name>A0A4C1T3L7_EUMVA</name>
<keyword evidence="5" id="KW-1185">Reference proteome</keyword>
<proteinExistence type="predicted"/>
<evidence type="ECO:0000256" key="1">
    <source>
        <dbReference type="ARBA" id="ARBA00004123"/>
    </source>
</evidence>
<organism evidence="4 5">
    <name type="scientific">Eumeta variegata</name>
    <name type="common">Bagworm moth</name>
    <name type="synonym">Eumeta japonica</name>
    <dbReference type="NCBI Taxonomy" id="151549"/>
    <lineage>
        <taxon>Eukaryota</taxon>
        <taxon>Metazoa</taxon>
        <taxon>Ecdysozoa</taxon>
        <taxon>Arthropoda</taxon>
        <taxon>Hexapoda</taxon>
        <taxon>Insecta</taxon>
        <taxon>Pterygota</taxon>
        <taxon>Neoptera</taxon>
        <taxon>Endopterygota</taxon>
        <taxon>Lepidoptera</taxon>
        <taxon>Glossata</taxon>
        <taxon>Ditrysia</taxon>
        <taxon>Tineoidea</taxon>
        <taxon>Psychidae</taxon>
        <taxon>Oiketicinae</taxon>
        <taxon>Eumeta</taxon>
    </lineage>
</organism>
<dbReference type="Pfam" id="PF13891">
    <property type="entry name" value="zf-C3HC3H_KANSL2"/>
    <property type="match status" value="1"/>
</dbReference>
<gene>
    <name evidence="4" type="primary">KANSL2</name>
    <name evidence="4" type="ORF">EVAR_91915_1</name>
</gene>
<keyword evidence="2" id="KW-0539">Nucleus</keyword>
<accession>A0A4C1T3L7</accession>
<reference evidence="4 5" key="1">
    <citation type="journal article" date="2019" name="Commun. Biol.">
        <title>The bagworm genome reveals a unique fibroin gene that provides high tensile strength.</title>
        <authorList>
            <person name="Kono N."/>
            <person name="Nakamura H."/>
            <person name="Ohtoshi R."/>
            <person name="Tomita M."/>
            <person name="Numata K."/>
            <person name="Arakawa K."/>
        </authorList>
    </citation>
    <scope>NUCLEOTIDE SEQUENCE [LARGE SCALE GENOMIC DNA]</scope>
</reference>
<evidence type="ECO:0000313" key="4">
    <source>
        <dbReference type="EMBL" id="GBP08724.1"/>
    </source>
</evidence>
<evidence type="ECO:0000256" key="2">
    <source>
        <dbReference type="ARBA" id="ARBA00023242"/>
    </source>
</evidence>
<dbReference type="STRING" id="151549.A0A4C1T3L7"/>
<dbReference type="InterPro" id="IPR025927">
    <property type="entry name" value="Znf_KANL2-like"/>
</dbReference>
<feature type="domain" description="KANL2-like probable zinc-finger" evidence="3">
    <location>
        <begin position="75"/>
        <end position="128"/>
    </location>
</feature>
<evidence type="ECO:0000259" key="3">
    <source>
        <dbReference type="Pfam" id="PF13891"/>
    </source>
</evidence>